<dbReference type="InterPro" id="IPR012337">
    <property type="entry name" value="RNaseH-like_sf"/>
</dbReference>
<evidence type="ECO:0000259" key="1">
    <source>
        <dbReference type="PROSITE" id="PS50822"/>
    </source>
</evidence>
<dbReference type="Gene3D" id="3.30.420.10">
    <property type="entry name" value="Ribonuclease H-like superfamily/Ribonuclease H"/>
    <property type="match status" value="1"/>
</dbReference>
<protein>
    <recommendedName>
        <fullName evidence="1">Piwi domain-containing protein</fullName>
    </recommendedName>
</protein>
<comment type="caution">
    <text evidence="2">The sequence shown here is derived from an EMBL/GenBank/DDBJ whole genome shotgun (WGS) entry which is preliminary data.</text>
</comment>
<organism evidence="2 3">
    <name type="scientific">Rhodofomes roseus</name>
    <dbReference type="NCBI Taxonomy" id="34475"/>
    <lineage>
        <taxon>Eukaryota</taxon>
        <taxon>Fungi</taxon>
        <taxon>Dikarya</taxon>
        <taxon>Basidiomycota</taxon>
        <taxon>Agaricomycotina</taxon>
        <taxon>Agaricomycetes</taxon>
        <taxon>Polyporales</taxon>
        <taxon>Rhodofomes</taxon>
    </lineage>
</organism>
<sequence length="367" mass="41465">MPGFVLVLLSKVDNYIYPGIKRLGDVELGVHTLHMQLGKARGDPKKQDQYFSNVALKVNTKLGGTNHLLDDRSMQWLRKMKTMVVGIDVTHPGPGSTRGTPSIAAVVASYDDNFTQFPASLMPQKADWNKDAKEMVANLTAAMIERLQMYQKKNKQLPERIMVYRDGVSEGQYDLVLREELPLIREAFRKISPKAPYNPKLTITICGKRHHARFYATKDVDATKNGNTKPGTIQDRGITDVYGFDWYLQAHNGLQGEVRPTHYFVVYDDFHYDADTLQQGTHTASYLYARATKAVSLIPPAYYADLACERARFYLNALLNLGDEQSSVGGGSSRGRLSQDEEKERVYQEAMRLWGNGIHPNLPDRVY</sequence>
<dbReference type="SUPFAM" id="SSF53098">
    <property type="entry name" value="Ribonuclease H-like"/>
    <property type="match status" value="1"/>
</dbReference>
<dbReference type="PANTHER" id="PTHR22891">
    <property type="entry name" value="EUKARYOTIC TRANSLATION INITIATION FACTOR 2C"/>
    <property type="match status" value="1"/>
</dbReference>
<proteinExistence type="predicted"/>
<name>A0A4Y9XUA6_9APHY</name>
<dbReference type="PROSITE" id="PS50822">
    <property type="entry name" value="PIWI"/>
    <property type="match status" value="1"/>
</dbReference>
<evidence type="ECO:0000313" key="3">
    <source>
        <dbReference type="Proteomes" id="UP000298390"/>
    </source>
</evidence>
<dbReference type="STRING" id="34475.A0A4Y9XUA6"/>
<dbReference type="InterPro" id="IPR036397">
    <property type="entry name" value="RNaseH_sf"/>
</dbReference>
<dbReference type="Pfam" id="PF02171">
    <property type="entry name" value="Piwi"/>
    <property type="match status" value="1"/>
</dbReference>
<evidence type="ECO:0000313" key="2">
    <source>
        <dbReference type="EMBL" id="TFY53706.1"/>
    </source>
</evidence>
<feature type="domain" description="Piwi" evidence="1">
    <location>
        <begin position="4"/>
        <end position="316"/>
    </location>
</feature>
<dbReference type="EMBL" id="SEKV01000787">
    <property type="protein sequence ID" value="TFY53706.1"/>
    <property type="molecule type" value="Genomic_DNA"/>
</dbReference>
<dbReference type="SMART" id="SM00950">
    <property type="entry name" value="Piwi"/>
    <property type="match status" value="1"/>
</dbReference>
<accession>A0A4Y9XUA6</accession>
<dbReference type="GO" id="GO:0003676">
    <property type="term" value="F:nucleic acid binding"/>
    <property type="evidence" value="ECO:0007669"/>
    <property type="project" value="InterPro"/>
</dbReference>
<reference evidence="2 3" key="1">
    <citation type="submission" date="2019-01" db="EMBL/GenBank/DDBJ databases">
        <title>Genome sequencing of the rare red list fungi Fomitopsis rosea.</title>
        <authorList>
            <person name="Buettner E."/>
            <person name="Kellner H."/>
        </authorList>
    </citation>
    <scope>NUCLEOTIDE SEQUENCE [LARGE SCALE GENOMIC DNA]</scope>
    <source>
        <strain evidence="2 3">DSM 105464</strain>
    </source>
</reference>
<dbReference type="Gene3D" id="3.40.50.2300">
    <property type="match status" value="1"/>
</dbReference>
<dbReference type="InterPro" id="IPR003165">
    <property type="entry name" value="Piwi"/>
</dbReference>
<dbReference type="AlphaFoldDB" id="A0A4Y9XUA6"/>
<dbReference type="Proteomes" id="UP000298390">
    <property type="component" value="Unassembled WGS sequence"/>
</dbReference>
<gene>
    <name evidence="2" type="ORF">EVJ58_g9305</name>
</gene>